<organism evidence="1 2">
    <name type="scientific">Methylomonas rivi</name>
    <dbReference type="NCBI Taxonomy" id="2952226"/>
    <lineage>
        <taxon>Bacteria</taxon>
        <taxon>Pseudomonadati</taxon>
        <taxon>Pseudomonadota</taxon>
        <taxon>Gammaproteobacteria</taxon>
        <taxon>Methylococcales</taxon>
        <taxon>Methylococcaceae</taxon>
        <taxon>Methylomonas</taxon>
    </lineage>
</organism>
<proteinExistence type="predicted"/>
<evidence type="ECO:0000313" key="1">
    <source>
        <dbReference type="EMBL" id="MCQ8126835.1"/>
    </source>
</evidence>
<name>A0ABT1TZ34_9GAMM</name>
<dbReference type="InterPro" id="IPR018741">
    <property type="entry name" value="DUF2288"/>
</dbReference>
<accession>A0ABT1TZ34</accession>
<evidence type="ECO:0000313" key="2">
    <source>
        <dbReference type="Proteomes" id="UP001524586"/>
    </source>
</evidence>
<dbReference type="EMBL" id="JANIBK010000001">
    <property type="protein sequence ID" value="MCQ8126835.1"/>
    <property type="molecule type" value="Genomic_DNA"/>
</dbReference>
<dbReference type="Pfam" id="PF10052">
    <property type="entry name" value="DUF2288"/>
    <property type="match status" value="1"/>
</dbReference>
<keyword evidence="2" id="KW-1185">Reference proteome</keyword>
<gene>
    <name evidence="1" type="ORF">NP596_00080</name>
</gene>
<dbReference type="Proteomes" id="UP001524586">
    <property type="component" value="Unassembled WGS sequence"/>
</dbReference>
<dbReference type="RefSeq" id="WP_256613158.1">
    <property type="nucleotide sequence ID" value="NZ_JANIBK010000001.1"/>
</dbReference>
<reference evidence="1 2" key="1">
    <citation type="submission" date="2022-07" db="EMBL/GenBank/DDBJ databases">
        <title>Methylomonas rivi sp. nov., Methylomonas rosea sp. nov., Methylomonas aureus sp. nov. and Methylomonas subterranea sp. nov., four novel methanotrophs isolated from a freshwater creek and the deep terrestrial subsurface.</title>
        <authorList>
            <person name="Abin C."/>
            <person name="Sankaranarayanan K."/>
            <person name="Garner C."/>
            <person name="Sindelar R."/>
            <person name="Kotary K."/>
            <person name="Garner R."/>
            <person name="Barclay S."/>
            <person name="Lawson P."/>
            <person name="Krumholz L."/>
        </authorList>
    </citation>
    <scope>NUCLEOTIDE SEQUENCE [LARGE SCALE GENOMIC DNA]</scope>
    <source>
        <strain evidence="1 2">WSC-6</strain>
    </source>
</reference>
<sequence>MTVTPRDMEKAKLNQETSLISWQELQRFFAAGLAINVEKELDLVEVAYQFSSDNKQIVQDWLQTKRVAPVSDRQAEDWFGNNAEVWAVVVKPWILVQDAAARPLPFNR</sequence>
<comment type="caution">
    <text evidence="1">The sequence shown here is derived from an EMBL/GenBank/DDBJ whole genome shotgun (WGS) entry which is preliminary data.</text>
</comment>
<protein>
    <submittedName>
        <fullName evidence="1">DUF2288 domain-containing protein</fullName>
    </submittedName>
</protein>